<gene>
    <name evidence="3" type="primary">orf113a</name>
</gene>
<name>A0A1W5RMR8_PEDDU</name>
<dbReference type="EMBL" id="KY114064">
    <property type="protein sequence ID" value="AQU64464.1"/>
    <property type="molecule type" value="Genomic_DNA"/>
</dbReference>
<keyword evidence="3" id="KW-0150">Chloroplast</keyword>
<dbReference type="AlphaFoldDB" id="A0A1W5RMR8"/>
<organism evidence="3">
    <name type="scientific">Pediastrum duplex</name>
    <name type="common">Green alga</name>
    <dbReference type="NCBI Taxonomy" id="3105"/>
    <lineage>
        <taxon>Eukaryota</taxon>
        <taxon>Viridiplantae</taxon>
        <taxon>Chlorophyta</taxon>
        <taxon>core chlorophytes</taxon>
        <taxon>Chlorophyceae</taxon>
        <taxon>CS clade</taxon>
        <taxon>Sphaeropleales</taxon>
        <taxon>Hydrodictyaceae</taxon>
        <taxon>Pediastrum</taxon>
    </lineage>
</organism>
<feature type="transmembrane region" description="Helical" evidence="2">
    <location>
        <begin position="44"/>
        <end position="64"/>
    </location>
</feature>
<keyword evidence="2" id="KW-0812">Transmembrane</keyword>
<keyword evidence="3" id="KW-0934">Plastid</keyword>
<dbReference type="RefSeq" id="YP_009364027.1">
    <property type="nucleotide sequence ID" value="NC_034654.1"/>
</dbReference>
<evidence type="ECO:0000313" key="3">
    <source>
        <dbReference type="EMBL" id="AQU64464.1"/>
    </source>
</evidence>
<geneLocation type="chloroplast" evidence="3"/>
<reference evidence="3" key="1">
    <citation type="journal article" date="2017" name="PeerJ">
        <title>lastomes of the green algae Hydrodictyon reticulatum and Pediastrum duplex (Sphaeropleales, Chlorophyceae).</title>
        <authorList>
            <person name="McManus H.A."/>
            <person name="Sanchez D."/>
            <person name="Karol K.G."/>
        </authorList>
    </citation>
    <scope>NUCLEOTIDE SEQUENCE</scope>
</reference>
<evidence type="ECO:0000256" key="1">
    <source>
        <dbReference type="SAM" id="MobiDB-lite"/>
    </source>
</evidence>
<feature type="transmembrane region" description="Helical" evidence="2">
    <location>
        <begin position="90"/>
        <end position="107"/>
    </location>
</feature>
<feature type="transmembrane region" description="Helical" evidence="2">
    <location>
        <begin position="19"/>
        <end position="37"/>
    </location>
</feature>
<feature type="region of interest" description="Disordered" evidence="1">
    <location>
        <begin position="64"/>
        <end position="84"/>
    </location>
</feature>
<keyword evidence="2" id="KW-0472">Membrane</keyword>
<protein>
    <submittedName>
        <fullName evidence="3">Uncharacterized protein</fullName>
    </submittedName>
</protein>
<accession>A0A1W5RMR8</accession>
<sequence length="113" mass="13237">MILNHSNNLFFSDNVADPILRSTFLFKVIYFMSYLFCRRKESKYVIGLLFHFFFSSYFACASASSQSKRSERDAKSQKANKSDSMQSKVFYAKLIIFNFAGLQKYMLCINKQK</sequence>
<dbReference type="GeneID" id="32880109"/>
<keyword evidence="2" id="KW-1133">Transmembrane helix</keyword>
<proteinExistence type="predicted"/>
<evidence type="ECO:0000256" key="2">
    <source>
        <dbReference type="SAM" id="Phobius"/>
    </source>
</evidence>